<evidence type="ECO:0000313" key="1">
    <source>
        <dbReference type="EMBL" id="KYC53830.1"/>
    </source>
</evidence>
<organism evidence="1 2">
    <name type="scientific">Candidatus Methanofastidiosum methylothiophilum</name>
    <dbReference type="NCBI Taxonomy" id="1705564"/>
    <lineage>
        <taxon>Archaea</taxon>
        <taxon>Methanobacteriati</taxon>
        <taxon>Methanobacteriota</taxon>
        <taxon>Stenosarchaea group</taxon>
        <taxon>Candidatus Methanofastidiosia</taxon>
        <taxon>Candidatus Methanofastidiosales</taxon>
        <taxon>Candidatus Methanofastidiosaceae</taxon>
        <taxon>Candidatus Methanofastidiosum</taxon>
    </lineage>
</organism>
<dbReference type="EMBL" id="LNGC01000001">
    <property type="protein sequence ID" value="KYC53830.1"/>
    <property type="molecule type" value="Genomic_DNA"/>
</dbReference>
<accession>A0A150J9F2</accession>
<protein>
    <submittedName>
        <fullName evidence="1">Uncharacterized protein</fullName>
    </submittedName>
</protein>
<gene>
    <name evidence="1" type="ORF">AMQ22_00029</name>
</gene>
<dbReference type="AlphaFoldDB" id="A0A150J9F2"/>
<name>A0A150J9F2_9EURY</name>
<sequence length="85" mass="10123">MAMVDEYYFLEVEGSRTDFLRELNKKALDGYRPIWKTLDENRILPNEFSCYMFRKISTTPQNNLEIKTICNEEGINNFPLYMGEL</sequence>
<dbReference type="Proteomes" id="UP000075398">
    <property type="component" value="Unassembled WGS sequence"/>
</dbReference>
<reference evidence="1 2" key="1">
    <citation type="journal article" date="2016" name="ISME J.">
        <title>Chasing the elusive Euryarchaeota class WSA2: genomes reveal a uniquely fastidious methyl-reducing methanogen.</title>
        <authorList>
            <person name="Nobu M.K."/>
            <person name="Narihiro T."/>
            <person name="Kuroda K."/>
            <person name="Mei R."/>
            <person name="Liu W.T."/>
        </authorList>
    </citation>
    <scope>NUCLEOTIDE SEQUENCE [LARGE SCALE GENOMIC DNA]</scope>
    <source>
        <strain evidence="1">U1lsi0528_Bin055</strain>
    </source>
</reference>
<proteinExistence type="predicted"/>
<comment type="caution">
    <text evidence="1">The sequence shown here is derived from an EMBL/GenBank/DDBJ whole genome shotgun (WGS) entry which is preliminary data.</text>
</comment>
<evidence type="ECO:0000313" key="2">
    <source>
        <dbReference type="Proteomes" id="UP000075398"/>
    </source>
</evidence>